<feature type="region of interest" description="Disordered" evidence="1">
    <location>
        <begin position="260"/>
        <end position="279"/>
    </location>
</feature>
<name>A0A6A6AZ32_9PEZI</name>
<proteinExistence type="predicted"/>
<feature type="compositionally biased region" description="Basic and acidic residues" evidence="1">
    <location>
        <begin position="65"/>
        <end position="75"/>
    </location>
</feature>
<gene>
    <name evidence="2" type="ORF">K452DRAFT_321988</name>
</gene>
<feature type="compositionally biased region" description="Basic residues" evidence="1">
    <location>
        <begin position="1"/>
        <end position="13"/>
    </location>
</feature>
<feature type="compositionally biased region" description="Polar residues" evidence="1">
    <location>
        <begin position="557"/>
        <end position="566"/>
    </location>
</feature>
<feature type="region of interest" description="Disordered" evidence="1">
    <location>
        <begin position="286"/>
        <end position="368"/>
    </location>
</feature>
<organism evidence="2 3">
    <name type="scientific">Aplosporella prunicola CBS 121167</name>
    <dbReference type="NCBI Taxonomy" id="1176127"/>
    <lineage>
        <taxon>Eukaryota</taxon>
        <taxon>Fungi</taxon>
        <taxon>Dikarya</taxon>
        <taxon>Ascomycota</taxon>
        <taxon>Pezizomycotina</taxon>
        <taxon>Dothideomycetes</taxon>
        <taxon>Dothideomycetes incertae sedis</taxon>
        <taxon>Botryosphaeriales</taxon>
        <taxon>Aplosporellaceae</taxon>
        <taxon>Aplosporella</taxon>
    </lineage>
</organism>
<dbReference type="Proteomes" id="UP000799438">
    <property type="component" value="Unassembled WGS sequence"/>
</dbReference>
<feature type="compositionally biased region" description="Basic and acidic residues" evidence="1">
    <location>
        <begin position="567"/>
        <end position="578"/>
    </location>
</feature>
<feature type="region of interest" description="Disordered" evidence="1">
    <location>
        <begin position="522"/>
        <end position="578"/>
    </location>
</feature>
<dbReference type="RefSeq" id="XP_033392897.1">
    <property type="nucleotide sequence ID" value="XM_033544453.1"/>
</dbReference>
<feature type="compositionally biased region" description="Low complexity" evidence="1">
    <location>
        <begin position="260"/>
        <end position="278"/>
    </location>
</feature>
<feature type="compositionally biased region" description="Basic and acidic residues" evidence="1">
    <location>
        <begin position="522"/>
        <end position="545"/>
    </location>
</feature>
<dbReference type="GeneID" id="54301949"/>
<evidence type="ECO:0000256" key="1">
    <source>
        <dbReference type="SAM" id="MobiDB-lite"/>
    </source>
</evidence>
<evidence type="ECO:0000313" key="3">
    <source>
        <dbReference type="Proteomes" id="UP000799438"/>
    </source>
</evidence>
<feature type="region of interest" description="Disordered" evidence="1">
    <location>
        <begin position="1"/>
        <end position="53"/>
    </location>
</feature>
<reference evidence="2" key="1">
    <citation type="journal article" date="2020" name="Stud. Mycol.">
        <title>101 Dothideomycetes genomes: a test case for predicting lifestyles and emergence of pathogens.</title>
        <authorList>
            <person name="Haridas S."/>
            <person name="Albert R."/>
            <person name="Binder M."/>
            <person name="Bloem J."/>
            <person name="Labutti K."/>
            <person name="Salamov A."/>
            <person name="Andreopoulos B."/>
            <person name="Baker S."/>
            <person name="Barry K."/>
            <person name="Bills G."/>
            <person name="Bluhm B."/>
            <person name="Cannon C."/>
            <person name="Castanera R."/>
            <person name="Culley D."/>
            <person name="Daum C."/>
            <person name="Ezra D."/>
            <person name="Gonzalez J."/>
            <person name="Henrissat B."/>
            <person name="Kuo A."/>
            <person name="Liang C."/>
            <person name="Lipzen A."/>
            <person name="Lutzoni F."/>
            <person name="Magnuson J."/>
            <person name="Mondo S."/>
            <person name="Nolan M."/>
            <person name="Ohm R."/>
            <person name="Pangilinan J."/>
            <person name="Park H.-J."/>
            <person name="Ramirez L."/>
            <person name="Alfaro M."/>
            <person name="Sun H."/>
            <person name="Tritt A."/>
            <person name="Yoshinaga Y."/>
            <person name="Zwiers L.-H."/>
            <person name="Turgeon B."/>
            <person name="Goodwin S."/>
            <person name="Spatafora J."/>
            <person name="Crous P."/>
            <person name="Grigoriev I."/>
        </authorList>
    </citation>
    <scope>NUCLEOTIDE SEQUENCE</scope>
    <source>
        <strain evidence="2">CBS 121167</strain>
    </source>
</reference>
<dbReference type="EMBL" id="ML995506">
    <property type="protein sequence ID" value="KAF2137179.1"/>
    <property type="molecule type" value="Genomic_DNA"/>
</dbReference>
<feature type="region of interest" description="Disordered" evidence="1">
    <location>
        <begin position="65"/>
        <end position="101"/>
    </location>
</feature>
<evidence type="ECO:0000313" key="2">
    <source>
        <dbReference type="EMBL" id="KAF2137179.1"/>
    </source>
</evidence>
<dbReference type="AlphaFoldDB" id="A0A6A6AZ32"/>
<accession>A0A6A6AZ32</accession>
<feature type="compositionally biased region" description="Acidic residues" evidence="1">
    <location>
        <begin position="77"/>
        <end position="94"/>
    </location>
</feature>
<sequence length="578" mass="64170">MRLGEKRRRRPPRRFTEDSDVEEAYRPHPSPGRNRKGAKPCKTPSTKPFNPKLLATFPAAFPSLHLDDRLNRPPNEDSSEEEVVLPESDEESEEERPRHTLTTLMQRVDRAQSSIWYHAPQELVYRAVVVGNTHGDDESLAKETVDFKSLHDVAQATIMLNIYAEACEMSFEDPWYPVQHILDLSKEYIFGVLTAFEEYSTKGRYPGVLTELHEEFLHARRYLNEKDYPLYDPYAGHPGPHLPSINAGNEAHIPPTQLSTAIAPPIAPTPSSQPSSTAGNWWQADMQRVQHRQPPSAKYIVRNGAKVVDPQRPGEGRRVLVSDSNPQQEEEGDFTENEERRPSQTAFPSPIKKPSKHSAQSPTMNAPVAPMLRQPGIMADSGATTRGSRGPVGQSVDPHSRLGVAVMSRAGAMRDLDLGYQVPGRGGLHAPVINRATESRLSPQEQSSLPNILSTMFPSSQSATPTQVPLVREKTQDVQPMLNRQEQNQCSNDEAELAAQETPAHIAGSMVSALPTAHAVNEHQEKRVEVEARSDIPQTQHDRDAASSMPNAAPIATSPTTSVRSEITNHRERLSLNK</sequence>
<protein>
    <submittedName>
        <fullName evidence="2">Uncharacterized protein</fullName>
    </submittedName>
</protein>
<keyword evidence="3" id="KW-1185">Reference proteome</keyword>